<feature type="region of interest" description="Disordered" evidence="7">
    <location>
        <begin position="305"/>
        <end position="377"/>
    </location>
</feature>
<comment type="subcellular location">
    <subcellularLocation>
        <location evidence="1 6">Nucleus</location>
    </subcellularLocation>
</comment>
<evidence type="ECO:0000256" key="3">
    <source>
        <dbReference type="ARBA" id="ARBA00022473"/>
    </source>
</evidence>
<organism evidence="10 11">
    <name type="scientific">Rhinolophus ferrumequinum</name>
    <name type="common">Greater horseshoe bat</name>
    <dbReference type="NCBI Taxonomy" id="59479"/>
    <lineage>
        <taxon>Eukaryota</taxon>
        <taxon>Metazoa</taxon>
        <taxon>Chordata</taxon>
        <taxon>Craniata</taxon>
        <taxon>Vertebrata</taxon>
        <taxon>Euteleostomi</taxon>
        <taxon>Mammalia</taxon>
        <taxon>Eutheria</taxon>
        <taxon>Laurasiatheria</taxon>
        <taxon>Chiroptera</taxon>
        <taxon>Yinpterochiroptera</taxon>
        <taxon>Rhinolophoidea</taxon>
        <taxon>Rhinolophidae</taxon>
        <taxon>Rhinolophinae</taxon>
        <taxon>Rhinolophus</taxon>
    </lineage>
</organism>
<feature type="compositionally biased region" description="Low complexity" evidence="7">
    <location>
        <begin position="174"/>
        <end position="183"/>
    </location>
</feature>
<keyword evidence="6" id="KW-0539">Nucleus</keyword>
<evidence type="ECO:0000256" key="7">
    <source>
        <dbReference type="SAM" id="MobiDB-lite"/>
    </source>
</evidence>
<evidence type="ECO:0000259" key="9">
    <source>
        <dbReference type="PROSITE" id="PS51496"/>
    </source>
</evidence>
<feature type="DNA-binding region" description="Homeobox" evidence="6">
    <location>
        <begin position="170"/>
        <end position="234"/>
    </location>
</feature>
<dbReference type="PROSITE" id="PS51496">
    <property type="entry name" value="CVC"/>
    <property type="match status" value="1"/>
</dbReference>
<accession>A0A671F301</accession>
<evidence type="ECO:0000313" key="10">
    <source>
        <dbReference type="Ensembl" id="ENSRFEP00010018058.1"/>
    </source>
</evidence>
<feature type="domain" description="CVC" evidence="9">
    <location>
        <begin position="235"/>
        <end position="296"/>
    </location>
</feature>
<dbReference type="InterPro" id="IPR001356">
    <property type="entry name" value="HD"/>
</dbReference>
<evidence type="ECO:0000256" key="2">
    <source>
        <dbReference type="ARBA" id="ARBA00005733"/>
    </source>
</evidence>
<dbReference type="GO" id="GO:0042551">
    <property type="term" value="P:neuron maturation"/>
    <property type="evidence" value="ECO:0007669"/>
    <property type="project" value="Ensembl"/>
</dbReference>
<dbReference type="InterPro" id="IPR023339">
    <property type="entry name" value="CVC"/>
</dbReference>
<feature type="region of interest" description="Disordered" evidence="7">
    <location>
        <begin position="121"/>
        <end position="183"/>
    </location>
</feature>
<dbReference type="InParanoid" id="A0A671F301"/>
<keyword evidence="4" id="KW-0805">Transcription regulation</keyword>
<feature type="domain" description="Homeobox" evidence="8">
    <location>
        <begin position="168"/>
        <end position="233"/>
    </location>
</feature>
<keyword evidence="6" id="KW-0238">DNA-binding</keyword>
<keyword evidence="11" id="KW-1185">Reference proteome</keyword>
<evidence type="ECO:0000256" key="1">
    <source>
        <dbReference type="ARBA" id="ARBA00004123"/>
    </source>
</evidence>
<dbReference type="InterPro" id="IPR052294">
    <property type="entry name" value="VSX_homeobox_regulators"/>
</dbReference>
<dbReference type="GO" id="GO:0060040">
    <property type="term" value="P:retinal bipolar neuron differentiation"/>
    <property type="evidence" value="ECO:0007669"/>
    <property type="project" value="Ensembl"/>
</dbReference>
<dbReference type="GO" id="GO:1990837">
    <property type="term" value="F:sequence-specific double-stranded DNA binding"/>
    <property type="evidence" value="ECO:0007669"/>
    <property type="project" value="Ensembl"/>
</dbReference>
<evidence type="ECO:0000256" key="6">
    <source>
        <dbReference type="PROSITE-ProRule" id="PRU00108"/>
    </source>
</evidence>
<gene>
    <name evidence="10" type="primary">VSX1</name>
</gene>
<keyword evidence="5" id="KW-0804">Transcription</keyword>
<keyword evidence="6" id="KW-0371">Homeobox</keyword>
<dbReference type="GO" id="GO:0006357">
    <property type="term" value="P:regulation of transcription by RNA polymerase II"/>
    <property type="evidence" value="ECO:0007669"/>
    <property type="project" value="TreeGrafter"/>
</dbReference>
<reference evidence="10 11" key="2">
    <citation type="journal article" date="2018" name="Annu Rev Anim Biosci">
        <title>Bat Biology, Genomes, and the Bat1K Project: To Generate Chromosome-Level Genomes for All Living Bat Species.</title>
        <authorList>
            <person name="Teeling E.C."/>
            <person name="Vernes S.C."/>
            <person name="Davalos L.M."/>
            <person name="Ray D.A."/>
            <person name="Gilbert M.T.P."/>
            <person name="Myers E."/>
        </authorList>
    </citation>
    <scope>NUCLEOTIDE SEQUENCE</scope>
</reference>
<dbReference type="FunCoup" id="A0A671F301">
    <property type="interactions" value="84"/>
</dbReference>
<dbReference type="SMART" id="SM00389">
    <property type="entry name" value="HOX"/>
    <property type="match status" value="1"/>
</dbReference>
<dbReference type="GO" id="GO:0007601">
    <property type="term" value="P:visual perception"/>
    <property type="evidence" value="ECO:0007669"/>
    <property type="project" value="Ensembl"/>
</dbReference>
<dbReference type="PANTHER" id="PTHR46892">
    <property type="entry name" value="VISUAL SYSTEM HOMEOBOX 2"/>
    <property type="match status" value="1"/>
</dbReference>
<reference evidence="10 11" key="1">
    <citation type="journal article" date="2015" name="Annu Rev Anim Biosci">
        <title>The Genome 10K Project: a way forward.</title>
        <authorList>
            <person name="Koepfli K.P."/>
            <person name="Paten B."/>
            <person name="O'Brien S.J."/>
            <person name="Koepfli K.P."/>
            <person name="Paten B."/>
            <person name="Antunes A."/>
            <person name="Belov K."/>
            <person name="Bustamante C."/>
            <person name="Castoe T.A."/>
            <person name="Clawson H."/>
            <person name="Crawford A.J."/>
            <person name="Diekhans M."/>
            <person name="Distel D."/>
            <person name="Durbin R."/>
            <person name="Earl D."/>
            <person name="Fujita M.K."/>
            <person name="Gamble T."/>
            <person name="Georges A."/>
            <person name="Gemmell N."/>
            <person name="Gilbert M.T."/>
            <person name="Graves J.M."/>
            <person name="Green R.E."/>
            <person name="Hickey G."/>
            <person name="Jarvis E.D."/>
            <person name="Johnson W."/>
            <person name="Komissarov A."/>
            <person name="Korf I."/>
            <person name="Kuhn R."/>
            <person name="Larkin D.M."/>
            <person name="Lewin H."/>
            <person name="Lopez J.V."/>
            <person name="Ma J."/>
            <person name="Marques-Bonet T."/>
            <person name="Miller W."/>
            <person name="Murphy R."/>
            <person name="Pevzner P."/>
            <person name="Shapiro B."/>
            <person name="Steiner C."/>
            <person name="Tamazian G."/>
            <person name="Venkatesh B."/>
            <person name="Wang J."/>
            <person name="Wayne R."/>
            <person name="Wiley E."/>
            <person name="Yang H."/>
            <person name="Zhang G."/>
            <person name="Haussler D."/>
            <person name="Ryder O."/>
            <person name="O'Brien S.J."/>
        </authorList>
    </citation>
    <scope>NUCLEOTIDE SEQUENCE</scope>
</reference>
<dbReference type="CDD" id="cd00086">
    <property type="entry name" value="homeodomain"/>
    <property type="match status" value="1"/>
</dbReference>
<keyword evidence="3" id="KW-0217">Developmental protein</keyword>
<dbReference type="AlphaFoldDB" id="A0A671F301"/>
<dbReference type="Proteomes" id="UP000472240">
    <property type="component" value="Chromosome 23"/>
</dbReference>
<feature type="compositionally biased region" description="Basic residues" evidence="7">
    <location>
        <begin position="162"/>
        <end position="173"/>
    </location>
</feature>
<dbReference type="Ensembl" id="ENSRFET00010019683.1">
    <property type="protein sequence ID" value="ENSRFEP00010018058.1"/>
    <property type="gene ID" value="ENSRFEG00010012058.1"/>
</dbReference>
<reference evidence="10" key="5">
    <citation type="submission" date="2025-09" db="UniProtKB">
        <authorList>
            <consortium name="Ensembl"/>
        </authorList>
    </citation>
    <scope>IDENTIFICATION</scope>
</reference>
<dbReference type="PROSITE" id="PS50071">
    <property type="entry name" value="HOMEOBOX_2"/>
    <property type="match status" value="1"/>
</dbReference>
<evidence type="ECO:0000259" key="8">
    <source>
        <dbReference type="PROSITE" id="PS50071"/>
    </source>
</evidence>
<feature type="compositionally biased region" description="Polar residues" evidence="7">
    <location>
        <begin position="137"/>
        <end position="146"/>
    </location>
</feature>
<dbReference type="Gene3D" id="1.10.10.60">
    <property type="entry name" value="Homeodomain-like"/>
    <property type="match status" value="1"/>
</dbReference>
<dbReference type="SUPFAM" id="SSF46689">
    <property type="entry name" value="Homeodomain-like"/>
    <property type="match status" value="1"/>
</dbReference>
<dbReference type="InterPro" id="IPR009057">
    <property type="entry name" value="Homeodomain-like_sf"/>
</dbReference>
<reference evidence="10" key="4">
    <citation type="submission" date="2025-08" db="UniProtKB">
        <authorList>
            <consortium name="Ensembl"/>
        </authorList>
    </citation>
    <scope>IDENTIFICATION</scope>
</reference>
<reference evidence="11" key="3">
    <citation type="submission" date="2018-12" db="EMBL/GenBank/DDBJ databases">
        <title>G10K-VGP greater horseshoe bat female genome, primary haplotype.</title>
        <authorList>
            <person name="Teeling E."/>
            <person name="Myers G."/>
            <person name="Vernes S."/>
            <person name="Pippel M."/>
            <person name="Winkler S."/>
            <person name="Fedrigo O."/>
            <person name="Rhie A."/>
            <person name="Koren S."/>
            <person name="Phillippy A."/>
            <person name="Lewin H."/>
            <person name="Damas J."/>
            <person name="Howe K."/>
            <person name="Mountcastle J."/>
            <person name="Jarvis E.D."/>
        </authorList>
    </citation>
    <scope>NUCLEOTIDE SEQUENCE [LARGE SCALE GENOMIC DNA]</scope>
</reference>
<dbReference type="PANTHER" id="PTHR46892:SF2">
    <property type="entry name" value="VISUAL SYSTEM HOMEOBOX 1"/>
    <property type="match status" value="1"/>
</dbReference>
<feature type="compositionally biased region" description="Polar residues" evidence="7">
    <location>
        <begin position="314"/>
        <end position="331"/>
    </location>
</feature>
<proteinExistence type="inferred from homology"/>
<dbReference type="GO" id="GO:0005634">
    <property type="term" value="C:nucleus"/>
    <property type="evidence" value="ECO:0007669"/>
    <property type="project" value="UniProtKB-SubCell"/>
</dbReference>
<protein>
    <submittedName>
        <fullName evidence="10">Visual system homeobox 1</fullName>
    </submittedName>
</protein>
<evidence type="ECO:0000313" key="11">
    <source>
        <dbReference type="Proteomes" id="UP000472240"/>
    </source>
</evidence>
<comment type="similarity">
    <text evidence="2">Belongs to the paired homeobox family.</text>
</comment>
<sequence>MGWGTAGEDKGKGGCCICSLLRFPSDRRARIGALMPGDSPTGPHPLGFAVTDLLGLEAELRSPAGPWLGSDSDGFAAARCGGPGLGVPCIARGPPAAVPAPCLLLADVPFLPSRGPEPAAPLALRHPLPQLGRQKLSESISTSDKYSPSEDRSDLKVSPTPGKRKKRRHRYRPRSSSLTLSSSGHKKVFSKAHYPEVYAREMLAMKTDILVTVSPSASHQGWFQNRRAKLWKREKHWGGSSVMAQYGLYGATVRHCIPLPDSVLKSTEVGGTDPQADWLWGLGCIKNPVMIKKPGNEEKLAGLWGPEHLKEGSRPSQARPQRVSNEASPKNNLEDVAIDLSSSTRQQTKKEHKGTGVRGCSTSEGLKGLHPGKVGAL</sequence>
<dbReference type="GeneTree" id="ENSGT00940000160793"/>
<evidence type="ECO:0000256" key="5">
    <source>
        <dbReference type="ARBA" id="ARBA00023163"/>
    </source>
</evidence>
<name>A0A671F301_RHIFE</name>
<evidence type="ECO:0000256" key="4">
    <source>
        <dbReference type="ARBA" id="ARBA00023015"/>
    </source>
</evidence>